<feature type="compositionally biased region" description="Basic residues" evidence="1">
    <location>
        <begin position="165"/>
        <end position="174"/>
    </location>
</feature>
<reference evidence="3" key="1">
    <citation type="submission" date="2017-02" db="UniProtKB">
        <authorList>
            <consortium name="WormBaseParasite"/>
        </authorList>
    </citation>
    <scope>IDENTIFICATION</scope>
</reference>
<dbReference type="AlphaFoldDB" id="A0A0N4Z2N0"/>
<evidence type="ECO:0000313" key="2">
    <source>
        <dbReference type="Proteomes" id="UP000038045"/>
    </source>
</evidence>
<dbReference type="Gene3D" id="1.10.880.10">
    <property type="entry name" value="Transcription factor, Skn-1-like, DNA-binding domain"/>
    <property type="match status" value="1"/>
</dbReference>
<dbReference type="PANTHER" id="PTHR24411">
    <property type="entry name" value="NUCLEAR FACTOR ERYTHROID 2-RELATED FACTOR"/>
    <property type="match status" value="1"/>
</dbReference>
<feature type="region of interest" description="Disordered" evidence="1">
    <location>
        <begin position="126"/>
        <end position="184"/>
    </location>
</feature>
<evidence type="ECO:0000313" key="3">
    <source>
        <dbReference type="WBParaSite" id="PTRK_0000112400.1"/>
    </source>
</evidence>
<protein>
    <submittedName>
        <fullName evidence="3">BZIP_Maf domain-containing protein</fullName>
    </submittedName>
</protein>
<keyword evidence="2" id="KW-1185">Reference proteome</keyword>
<dbReference type="GO" id="GO:0005634">
    <property type="term" value="C:nucleus"/>
    <property type="evidence" value="ECO:0007669"/>
    <property type="project" value="TreeGrafter"/>
</dbReference>
<dbReference type="GO" id="GO:0000981">
    <property type="term" value="F:DNA-binding transcription factor activity, RNA polymerase II-specific"/>
    <property type="evidence" value="ECO:0007669"/>
    <property type="project" value="TreeGrafter"/>
</dbReference>
<dbReference type="WBParaSite" id="PTRK_0000112400.1">
    <property type="protein sequence ID" value="PTRK_0000112400.1"/>
    <property type="gene ID" value="PTRK_0000112400"/>
</dbReference>
<proteinExistence type="predicted"/>
<organism evidence="2 3">
    <name type="scientific">Parastrongyloides trichosuri</name>
    <name type="common">Possum-specific nematode worm</name>
    <dbReference type="NCBI Taxonomy" id="131310"/>
    <lineage>
        <taxon>Eukaryota</taxon>
        <taxon>Metazoa</taxon>
        <taxon>Ecdysozoa</taxon>
        <taxon>Nematoda</taxon>
        <taxon>Chromadorea</taxon>
        <taxon>Rhabditida</taxon>
        <taxon>Tylenchina</taxon>
        <taxon>Panagrolaimomorpha</taxon>
        <taxon>Strongyloidoidea</taxon>
        <taxon>Strongyloididae</taxon>
        <taxon>Parastrongyloides</taxon>
    </lineage>
</organism>
<dbReference type="PANTHER" id="PTHR24411:SF55">
    <property type="entry name" value="SEGMENTATION PROTEIN CAP'N'COLLAR"/>
    <property type="match status" value="1"/>
</dbReference>
<dbReference type="InterPro" id="IPR008917">
    <property type="entry name" value="TF_DNA-bd_sf"/>
</dbReference>
<sequence length="254" mass="29269">MLPPSPNDPYDDYFSGIDNGYYAAYNANTGMDHYIGHHSHDDNNRYYSGLDHVFQTNEFFRYQDTSNSNLINETKEEVTEEGNNGRGNNYGDNYGSDIRHDIISDTDIQMHSIARILMEDVEGRNCKDGGSEGQQHFPIPIRTQSRGKPMIYATGRSSSPEYGTKTKKQPRRKNNKDVELAKKNNIPASPSEIAEFSYEQLKNFISKYQFSEEQITLIKAIRRRGRNKKSVALYRQKKGSSYHHHHHHLTNSQQ</sequence>
<accession>A0A0N4Z2N0</accession>
<dbReference type="GO" id="GO:0000978">
    <property type="term" value="F:RNA polymerase II cis-regulatory region sequence-specific DNA binding"/>
    <property type="evidence" value="ECO:0007669"/>
    <property type="project" value="InterPro"/>
</dbReference>
<dbReference type="Proteomes" id="UP000038045">
    <property type="component" value="Unplaced"/>
</dbReference>
<evidence type="ECO:0000256" key="1">
    <source>
        <dbReference type="SAM" id="MobiDB-lite"/>
    </source>
</evidence>
<dbReference type="SUPFAM" id="SSF47454">
    <property type="entry name" value="A DNA-binding domain in eukaryotic transcription factors"/>
    <property type="match status" value="1"/>
</dbReference>
<dbReference type="STRING" id="131310.A0A0N4Z2N0"/>
<dbReference type="InterPro" id="IPR047167">
    <property type="entry name" value="NFE2-like"/>
</dbReference>
<name>A0A0N4Z2N0_PARTI</name>